<feature type="transmembrane region" description="Helical" evidence="4">
    <location>
        <begin position="54"/>
        <end position="70"/>
    </location>
</feature>
<evidence type="ECO:0000256" key="1">
    <source>
        <dbReference type="ARBA" id="ARBA00022741"/>
    </source>
</evidence>
<dbReference type="SUPFAM" id="SSF48334">
    <property type="entry name" value="DNA repair protein MutS, domain III"/>
    <property type="match status" value="1"/>
</dbReference>
<evidence type="ECO:0000313" key="6">
    <source>
        <dbReference type="EMBL" id="MBL0742251.1"/>
    </source>
</evidence>
<evidence type="ECO:0000313" key="7">
    <source>
        <dbReference type="Proteomes" id="UP000613030"/>
    </source>
</evidence>
<evidence type="ECO:0000256" key="3">
    <source>
        <dbReference type="ARBA" id="ARBA00023125"/>
    </source>
</evidence>
<sequence>MTLDECSAIYQNRIVEFSASLTQKKKTINIISNLRLVVAVLFLGAVYLTFSTTPFIYAAALLLVAFVILVQRHAKLFAEKVHLENLVTINQLEVRALKGDIAGFDAGLKFVDGSHAYSHDLDIFGDGSLFQAINRSNTLDGKNTMAQRLTSPLPSAEAITEHQEATKELAANINFRQHFQAAGKEIDEQPLDRQELLEWLQQPSILFDKSYFRLLLIALPALTLAAIAGAFFITSLKSVAVLLALTQWAFLGTYVKRVNAFHEYISRKKNILEKYAHLLHYLQQETFQTPVLKKLSAQAADAGVNVKALASLVSSLNARSNAMTTLVMNSLLMYDLQCVYRLEKWKHVHAAHLKVWLDAISETEVLCSVGTFAFNHPGFAYPIIDKPLSIVAVGMGHPLILENECVPNDITLGTEPSILIVTGANMAGKSTFLRTIGVNLVLALSGAPVCARSFRCPIITLRSGMRTADSLKDHQSYFYAELNRLKTIMDELRSDRPLFILLDEILKGTNSTDKQAGSIALVKQFVPHPCLAIIATHDLALGDLETEYPRQVKNFCFEATIENDQLSFDYKLKPGLAQKMNATFLMRKMGIIPKD</sequence>
<dbReference type="InterPro" id="IPR027417">
    <property type="entry name" value="P-loop_NTPase"/>
</dbReference>
<dbReference type="CDD" id="cd03283">
    <property type="entry name" value="ABC_MutS-like"/>
    <property type="match status" value="1"/>
</dbReference>
<dbReference type="InterPro" id="IPR036187">
    <property type="entry name" value="DNA_mismatch_repair_MutS_sf"/>
</dbReference>
<dbReference type="PANTHER" id="PTHR11361">
    <property type="entry name" value="DNA MISMATCH REPAIR PROTEIN MUTS FAMILY MEMBER"/>
    <property type="match status" value="1"/>
</dbReference>
<feature type="transmembrane region" description="Helical" evidence="4">
    <location>
        <begin position="30"/>
        <end position="48"/>
    </location>
</feature>
<gene>
    <name evidence="6" type="ORF">JI741_13560</name>
</gene>
<keyword evidence="4" id="KW-0472">Membrane</keyword>
<dbReference type="SUPFAM" id="SSF52540">
    <property type="entry name" value="P-loop containing nucleoside triphosphate hydrolases"/>
    <property type="match status" value="1"/>
</dbReference>
<evidence type="ECO:0000259" key="5">
    <source>
        <dbReference type="SMART" id="SM00534"/>
    </source>
</evidence>
<dbReference type="RefSeq" id="WP_202010293.1">
    <property type="nucleotide sequence ID" value="NZ_JAERRB010000004.1"/>
</dbReference>
<organism evidence="6 7">
    <name type="scientific">Chryseolinea lacunae</name>
    <dbReference type="NCBI Taxonomy" id="2801331"/>
    <lineage>
        <taxon>Bacteria</taxon>
        <taxon>Pseudomonadati</taxon>
        <taxon>Bacteroidota</taxon>
        <taxon>Cytophagia</taxon>
        <taxon>Cytophagales</taxon>
        <taxon>Fulvivirgaceae</taxon>
        <taxon>Chryseolinea</taxon>
    </lineage>
</organism>
<dbReference type="Pfam" id="PF00488">
    <property type="entry name" value="MutS_V"/>
    <property type="match status" value="1"/>
</dbReference>
<name>A0ABS1KVA4_9BACT</name>
<keyword evidence="7" id="KW-1185">Reference proteome</keyword>
<dbReference type="SMART" id="SM00534">
    <property type="entry name" value="MUTSac"/>
    <property type="match status" value="1"/>
</dbReference>
<feature type="domain" description="DNA mismatch repair proteins mutS family" evidence="5">
    <location>
        <begin position="416"/>
        <end position="594"/>
    </location>
</feature>
<reference evidence="6 7" key="1">
    <citation type="submission" date="2021-01" db="EMBL/GenBank/DDBJ databases">
        <title>Chryseolinea sp. Jin1 Genome sequencing and assembly.</title>
        <authorList>
            <person name="Kim I."/>
        </authorList>
    </citation>
    <scope>NUCLEOTIDE SEQUENCE [LARGE SCALE GENOMIC DNA]</scope>
    <source>
        <strain evidence="6 7">Jin1</strain>
    </source>
</reference>
<evidence type="ECO:0000256" key="4">
    <source>
        <dbReference type="SAM" id="Phobius"/>
    </source>
</evidence>
<dbReference type="EMBL" id="JAERRB010000004">
    <property type="protein sequence ID" value="MBL0742251.1"/>
    <property type="molecule type" value="Genomic_DNA"/>
</dbReference>
<dbReference type="InterPro" id="IPR000432">
    <property type="entry name" value="DNA_mismatch_repair_MutS_C"/>
</dbReference>
<keyword evidence="3" id="KW-0238">DNA-binding</keyword>
<keyword evidence="1" id="KW-0547">Nucleotide-binding</keyword>
<feature type="transmembrane region" description="Helical" evidence="4">
    <location>
        <begin position="211"/>
        <end position="233"/>
    </location>
</feature>
<evidence type="ECO:0000256" key="2">
    <source>
        <dbReference type="ARBA" id="ARBA00022840"/>
    </source>
</evidence>
<keyword evidence="4" id="KW-1133">Transmembrane helix</keyword>
<keyword evidence="4" id="KW-0812">Transmembrane</keyword>
<protein>
    <recommendedName>
        <fullName evidence="5">DNA mismatch repair proteins mutS family domain-containing protein</fullName>
    </recommendedName>
</protein>
<dbReference type="InterPro" id="IPR045076">
    <property type="entry name" value="MutS"/>
</dbReference>
<dbReference type="PANTHER" id="PTHR11361:SF99">
    <property type="entry name" value="DNA MISMATCH REPAIR PROTEIN"/>
    <property type="match status" value="1"/>
</dbReference>
<proteinExistence type="predicted"/>
<dbReference type="Proteomes" id="UP000613030">
    <property type="component" value="Unassembled WGS sequence"/>
</dbReference>
<dbReference type="Gene3D" id="3.40.50.300">
    <property type="entry name" value="P-loop containing nucleotide triphosphate hydrolases"/>
    <property type="match status" value="1"/>
</dbReference>
<dbReference type="Gene3D" id="1.10.1420.10">
    <property type="match status" value="1"/>
</dbReference>
<keyword evidence="2" id="KW-0067">ATP-binding</keyword>
<accession>A0ABS1KVA4</accession>
<comment type="caution">
    <text evidence="6">The sequence shown here is derived from an EMBL/GenBank/DDBJ whole genome shotgun (WGS) entry which is preliminary data.</text>
</comment>